<sequence length="82" mass="9311">MVLSSTNGCRGWSITGILQKFHLKKTHIPNGVLKTDTLHSRLPTLVSSFRNCQCCYFIPWAYCRWKCFSVCQGSSGSLPFCY</sequence>
<dbReference type="EMBL" id="GBRH01198512">
    <property type="protein sequence ID" value="JAD99383.1"/>
    <property type="molecule type" value="Transcribed_RNA"/>
</dbReference>
<proteinExistence type="predicted"/>
<reference evidence="1" key="1">
    <citation type="submission" date="2014-09" db="EMBL/GenBank/DDBJ databases">
        <authorList>
            <person name="Magalhaes I.L.F."/>
            <person name="Oliveira U."/>
            <person name="Santos F.R."/>
            <person name="Vidigal T.H.D.A."/>
            <person name="Brescovit A.D."/>
            <person name="Santos A.J."/>
        </authorList>
    </citation>
    <scope>NUCLEOTIDE SEQUENCE</scope>
    <source>
        <tissue evidence="1">Shoot tissue taken approximately 20 cm above the soil surface</tissue>
    </source>
</reference>
<organism evidence="1">
    <name type="scientific">Arundo donax</name>
    <name type="common">Giant reed</name>
    <name type="synonym">Donax arundinaceus</name>
    <dbReference type="NCBI Taxonomy" id="35708"/>
    <lineage>
        <taxon>Eukaryota</taxon>
        <taxon>Viridiplantae</taxon>
        <taxon>Streptophyta</taxon>
        <taxon>Embryophyta</taxon>
        <taxon>Tracheophyta</taxon>
        <taxon>Spermatophyta</taxon>
        <taxon>Magnoliopsida</taxon>
        <taxon>Liliopsida</taxon>
        <taxon>Poales</taxon>
        <taxon>Poaceae</taxon>
        <taxon>PACMAD clade</taxon>
        <taxon>Arundinoideae</taxon>
        <taxon>Arundineae</taxon>
        <taxon>Arundo</taxon>
    </lineage>
</organism>
<reference evidence="1" key="2">
    <citation type="journal article" date="2015" name="Data Brief">
        <title>Shoot transcriptome of the giant reed, Arundo donax.</title>
        <authorList>
            <person name="Barrero R.A."/>
            <person name="Guerrero F.D."/>
            <person name="Moolhuijzen P."/>
            <person name="Goolsby J.A."/>
            <person name="Tidwell J."/>
            <person name="Bellgard S.E."/>
            <person name="Bellgard M.I."/>
        </authorList>
    </citation>
    <scope>NUCLEOTIDE SEQUENCE</scope>
    <source>
        <tissue evidence="1">Shoot tissue taken approximately 20 cm above the soil surface</tissue>
    </source>
</reference>
<protein>
    <submittedName>
        <fullName evidence="1">Uncharacterized protein</fullName>
    </submittedName>
</protein>
<dbReference type="AlphaFoldDB" id="A0A0A9EK42"/>
<evidence type="ECO:0000313" key="1">
    <source>
        <dbReference type="EMBL" id="JAD99383.1"/>
    </source>
</evidence>
<accession>A0A0A9EK42</accession>
<name>A0A0A9EK42_ARUDO</name>